<protein>
    <submittedName>
        <fullName evidence="2">Secreted protein</fullName>
    </submittedName>
</protein>
<organism evidence="2">
    <name type="scientific">Haemonchus placei</name>
    <name type="common">Barber's pole worm</name>
    <dbReference type="NCBI Taxonomy" id="6290"/>
    <lineage>
        <taxon>Eukaryota</taxon>
        <taxon>Metazoa</taxon>
        <taxon>Ecdysozoa</taxon>
        <taxon>Nematoda</taxon>
        <taxon>Chromadorea</taxon>
        <taxon>Rhabditida</taxon>
        <taxon>Rhabditina</taxon>
        <taxon>Rhabditomorpha</taxon>
        <taxon>Strongyloidea</taxon>
        <taxon>Trichostrongylidae</taxon>
        <taxon>Haemonchus</taxon>
    </lineage>
</organism>
<evidence type="ECO:0000256" key="1">
    <source>
        <dbReference type="SAM" id="SignalP"/>
    </source>
</evidence>
<dbReference type="WBParaSite" id="HPLM_0000646101-mRNA-1">
    <property type="protein sequence ID" value="HPLM_0000646101-mRNA-1"/>
    <property type="gene ID" value="HPLM_0000646101"/>
</dbReference>
<reference evidence="2" key="1">
    <citation type="submission" date="2017-02" db="UniProtKB">
        <authorList>
            <consortium name="WormBaseParasite"/>
        </authorList>
    </citation>
    <scope>IDENTIFICATION</scope>
</reference>
<name>A0A0N4W8D5_HAEPC</name>
<proteinExistence type="predicted"/>
<feature type="chain" id="PRO_5005888164" evidence="1">
    <location>
        <begin position="25"/>
        <end position="94"/>
    </location>
</feature>
<evidence type="ECO:0000313" key="2">
    <source>
        <dbReference type="WBParaSite" id="HPLM_0000646101-mRNA-1"/>
    </source>
</evidence>
<dbReference type="AlphaFoldDB" id="A0A0N4W8D5"/>
<accession>A0A0N4W8D5</accession>
<sequence length="94" mass="10821">MKPRRGYFSRILLRISLAIYPCLSKSTTTLSSDFKRGRSATLKPWVRCWVQYLARTVPSSFIYALRNEVQLLTEGFVSSEGSLQHSLVETLLHR</sequence>
<feature type="signal peptide" evidence="1">
    <location>
        <begin position="1"/>
        <end position="24"/>
    </location>
</feature>
<keyword evidence="1" id="KW-0732">Signal</keyword>